<evidence type="ECO:0000256" key="3">
    <source>
        <dbReference type="ARBA" id="ARBA00005189"/>
    </source>
</evidence>
<keyword evidence="10" id="KW-0576">Peroxisome</keyword>
<dbReference type="FunFam" id="1.20.140.10:FF:000007">
    <property type="entry name" value="Acyl-coenzyme A oxidase"/>
    <property type="match status" value="1"/>
</dbReference>
<dbReference type="InterPro" id="IPR002655">
    <property type="entry name" value="Acyl-CoA_oxidase_C"/>
</dbReference>
<dbReference type="PANTHER" id="PTHR10909">
    <property type="entry name" value="ELECTRON TRANSPORT OXIDOREDUCTASE"/>
    <property type="match status" value="1"/>
</dbReference>
<dbReference type="SUPFAM" id="SSF47203">
    <property type="entry name" value="Acyl-CoA dehydrogenase C-terminal domain-like"/>
    <property type="match status" value="2"/>
</dbReference>
<keyword evidence="7" id="KW-0276">Fatty acid metabolism</keyword>
<comment type="pathway">
    <text evidence="3">Lipid metabolism.</text>
</comment>
<evidence type="ECO:0000313" key="14">
    <source>
        <dbReference type="Proteomes" id="UP000267027"/>
    </source>
</evidence>
<proteinExistence type="inferred from homology"/>
<dbReference type="InterPro" id="IPR036250">
    <property type="entry name" value="AcylCo_DH-like_C"/>
</dbReference>
<dbReference type="GO" id="GO:0005504">
    <property type="term" value="F:fatty acid binding"/>
    <property type="evidence" value="ECO:0007669"/>
    <property type="project" value="TreeGrafter"/>
</dbReference>
<dbReference type="EMBL" id="UYYA01003974">
    <property type="protein sequence ID" value="VDM58335.1"/>
    <property type="molecule type" value="Genomic_DNA"/>
</dbReference>
<keyword evidence="14" id="KW-1185">Reference proteome</keyword>
<feature type="domain" description="Acyl-CoA oxidase C-terminal" evidence="11">
    <location>
        <begin position="225"/>
        <end position="397"/>
    </location>
</feature>
<dbReference type="OrthoDB" id="538336at2759"/>
<comment type="cofactor">
    <cofactor evidence="1">
        <name>FAD</name>
        <dbReference type="ChEBI" id="CHEBI:57692"/>
    </cofactor>
</comment>
<dbReference type="FunFam" id="1.20.140.10:FF:000010">
    <property type="entry name" value="Acyl-coenzyme A oxidase"/>
    <property type="match status" value="1"/>
</dbReference>
<evidence type="ECO:0000256" key="2">
    <source>
        <dbReference type="ARBA" id="ARBA00004275"/>
    </source>
</evidence>
<keyword evidence="8" id="KW-0560">Oxidoreductase</keyword>
<accession>A0A158PHT3</accession>
<dbReference type="Gene3D" id="1.20.140.10">
    <property type="entry name" value="Butyryl-CoA Dehydrogenase, subunit A, domain 3"/>
    <property type="match status" value="2"/>
</dbReference>
<organism evidence="15">
    <name type="scientific">Angiostrongylus costaricensis</name>
    <name type="common">Nematode worm</name>
    <dbReference type="NCBI Taxonomy" id="334426"/>
    <lineage>
        <taxon>Eukaryota</taxon>
        <taxon>Metazoa</taxon>
        <taxon>Ecdysozoa</taxon>
        <taxon>Nematoda</taxon>
        <taxon>Chromadorea</taxon>
        <taxon>Rhabditida</taxon>
        <taxon>Rhabditina</taxon>
        <taxon>Rhabditomorpha</taxon>
        <taxon>Strongyloidea</taxon>
        <taxon>Metastrongylidae</taxon>
        <taxon>Angiostrongylus</taxon>
    </lineage>
</organism>
<dbReference type="InterPro" id="IPR055060">
    <property type="entry name" value="ACOX_C_alpha1"/>
</dbReference>
<dbReference type="Pfam" id="PF01756">
    <property type="entry name" value="ACOX"/>
    <property type="match status" value="1"/>
</dbReference>
<keyword evidence="5" id="KW-0285">Flavoprotein</keyword>
<dbReference type="AlphaFoldDB" id="A0A158PHT3"/>
<dbReference type="GO" id="GO:0033540">
    <property type="term" value="P:fatty acid beta-oxidation using acyl-CoA oxidase"/>
    <property type="evidence" value="ECO:0007669"/>
    <property type="project" value="TreeGrafter"/>
</dbReference>
<dbReference type="OMA" id="AVNCATR"/>
<evidence type="ECO:0000256" key="5">
    <source>
        <dbReference type="ARBA" id="ARBA00022630"/>
    </source>
</evidence>
<dbReference type="InterPro" id="IPR012258">
    <property type="entry name" value="Acyl-CoA_oxidase"/>
</dbReference>
<evidence type="ECO:0000313" key="13">
    <source>
        <dbReference type="EMBL" id="VDM58335.1"/>
    </source>
</evidence>
<evidence type="ECO:0000256" key="10">
    <source>
        <dbReference type="ARBA" id="ARBA00023140"/>
    </source>
</evidence>
<evidence type="ECO:0000256" key="9">
    <source>
        <dbReference type="ARBA" id="ARBA00023098"/>
    </source>
</evidence>
<sequence length="411" mass="47401">MVHHQSHFFLSKLGLESSEKASPRVDWHQRLLFAIAPVEDNLDREKETGRHKIIIQWARTLLRILEEIPVIDYPLQQHRLLPYLAAYFAVRLFHKRLWEFLTEYLMRVMQGDKSAELAEFSKEIHALSSSAKPVSTWLGVEALSEARRACGGHGYLYCSRLNELRDSFDPSQTFEGENHMILQQTSNVLLAKARASPISSPMKTFDFLYEKSTPYSGKFSENIVEDVIHAYKWVIQFYLNRTTDDYEALLRANGGDVFAARNHTQVHRAHTLSIAYAELTIITWSRSFVQNVEQLEIREVLHRLITLYALFAFEKHLASCYISGYCTGENFGEGIRSNIRRLEAELVPDAIPLVDAVAPPDFVLNSALGASDGSPYKHLMREFRKHTNSRPNWWKDLRDFLEQNSARQSKL</sequence>
<gene>
    <name evidence="13" type="ORF">ACOC_LOCUS6750</name>
</gene>
<dbReference type="GO" id="GO:0055088">
    <property type="term" value="P:lipid homeostasis"/>
    <property type="evidence" value="ECO:0007669"/>
    <property type="project" value="TreeGrafter"/>
</dbReference>
<dbReference type="STRING" id="334426.A0A158PHT3"/>
<dbReference type="Pfam" id="PF22924">
    <property type="entry name" value="ACOX_C_alpha1"/>
    <property type="match status" value="1"/>
</dbReference>
<evidence type="ECO:0000256" key="7">
    <source>
        <dbReference type="ARBA" id="ARBA00022832"/>
    </source>
</evidence>
<name>A0A158PHT3_ANGCS</name>
<feature type="domain" description="Acyl-CoA oxidase C-alpha1" evidence="12">
    <location>
        <begin position="66"/>
        <end position="190"/>
    </location>
</feature>
<keyword evidence="6" id="KW-0274">FAD</keyword>
<evidence type="ECO:0000256" key="8">
    <source>
        <dbReference type="ARBA" id="ARBA00023002"/>
    </source>
</evidence>
<evidence type="ECO:0000259" key="11">
    <source>
        <dbReference type="Pfam" id="PF01756"/>
    </source>
</evidence>
<dbReference type="GO" id="GO:0005777">
    <property type="term" value="C:peroxisome"/>
    <property type="evidence" value="ECO:0007669"/>
    <property type="project" value="UniProtKB-SubCell"/>
</dbReference>
<evidence type="ECO:0000259" key="12">
    <source>
        <dbReference type="Pfam" id="PF22924"/>
    </source>
</evidence>
<dbReference type="WBParaSite" id="ACOC_0000674901-mRNA-1">
    <property type="protein sequence ID" value="ACOC_0000674901-mRNA-1"/>
    <property type="gene ID" value="ACOC_0000674901"/>
</dbReference>
<protein>
    <submittedName>
        <fullName evidence="15">ACOX domain-containing protein</fullName>
    </submittedName>
</protein>
<evidence type="ECO:0000256" key="6">
    <source>
        <dbReference type="ARBA" id="ARBA00022827"/>
    </source>
</evidence>
<keyword evidence="9" id="KW-0443">Lipid metabolism</keyword>
<evidence type="ECO:0000313" key="15">
    <source>
        <dbReference type="WBParaSite" id="ACOC_0000674901-mRNA-1"/>
    </source>
</evidence>
<dbReference type="PANTHER" id="PTHR10909:SF390">
    <property type="entry name" value="PEROXISOMAL ACYL-COENZYME A OXIDASE 3"/>
    <property type="match status" value="1"/>
</dbReference>
<evidence type="ECO:0000256" key="4">
    <source>
        <dbReference type="ARBA" id="ARBA00006288"/>
    </source>
</evidence>
<comment type="subcellular location">
    <subcellularLocation>
        <location evidence="2">Peroxisome</location>
    </subcellularLocation>
</comment>
<reference evidence="13 14" key="2">
    <citation type="submission" date="2018-11" db="EMBL/GenBank/DDBJ databases">
        <authorList>
            <consortium name="Pathogen Informatics"/>
        </authorList>
    </citation>
    <scope>NUCLEOTIDE SEQUENCE [LARGE SCALE GENOMIC DNA]</scope>
    <source>
        <strain evidence="13 14">Costa Rica</strain>
    </source>
</reference>
<dbReference type="Proteomes" id="UP000267027">
    <property type="component" value="Unassembled WGS sequence"/>
</dbReference>
<dbReference type="GO" id="GO:0016402">
    <property type="term" value="F:pristanoyl-CoA oxidase activity"/>
    <property type="evidence" value="ECO:0007669"/>
    <property type="project" value="TreeGrafter"/>
</dbReference>
<reference evidence="15" key="1">
    <citation type="submission" date="2016-04" db="UniProtKB">
        <authorList>
            <consortium name="WormBaseParasite"/>
        </authorList>
    </citation>
    <scope>IDENTIFICATION</scope>
</reference>
<comment type="similarity">
    <text evidence="4">Belongs to the acyl-CoA oxidase family.</text>
</comment>
<evidence type="ECO:0000256" key="1">
    <source>
        <dbReference type="ARBA" id="ARBA00001974"/>
    </source>
</evidence>
<dbReference type="GO" id="GO:0071949">
    <property type="term" value="F:FAD binding"/>
    <property type="evidence" value="ECO:0007669"/>
    <property type="project" value="InterPro"/>
</dbReference>